<dbReference type="STRING" id="413071.G9N845"/>
<evidence type="ECO:0000256" key="2">
    <source>
        <dbReference type="SAM" id="Phobius"/>
    </source>
</evidence>
<evidence type="ECO:0000313" key="4">
    <source>
        <dbReference type="EMBL" id="EHK17155.1"/>
    </source>
</evidence>
<dbReference type="GeneID" id="25790349"/>
<keyword evidence="3" id="KW-0732">Signal</keyword>
<dbReference type="RefSeq" id="XP_013951356.1">
    <property type="nucleotide sequence ID" value="XM_014095881.1"/>
</dbReference>
<evidence type="ECO:0000313" key="5">
    <source>
        <dbReference type="Proteomes" id="UP000007115"/>
    </source>
</evidence>
<dbReference type="Proteomes" id="UP000007115">
    <property type="component" value="Unassembled WGS sequence"/>
</dbReference>
<feature type="region of interest" description="Disordered" evidence="1">
    <location>
        <begin position="142"/>
        <end position="170"/>
    </location>
</feature>
<proteinExistence type="predicted"/>
<feature type="compositionally biased region" description="Polar residues" evidence="1">
    <location>
        <begin position="155"/>
        <end position="170"/>
    </location>
</feature>
<dbReference type="OMA" id="WTSTITY"/>
<reference evidence="4 5" key="1">
    <citation type="journal article" date="2011" name="Genome Biol.">
        <title>Comparative genome sequence analysis underscores mycoparasitism as the ancestral life style of Trichoderma.</title>
        <authorList>
            <person name="Kubicek C.P."/>
            <person name="Herrera-Estrella A."/>
            <person name="Seidl-Seiboth V."/>
            <person name="Martinez D.A."/>
            <person name="Druzhinina I.S."/>
            <person name="Thon M."/>
            <person name="Zeilinger S."/>
            <person name="Casas-Flores S."/>
            <person name="Horwitz B.A."/>
            <person name="Mukherjee P.K."/>
            <person name="Mukherjee M."/>
            <person name="Kredics L."/>
            <person name="Alcaraz L.D."/>
            <person name="Aerts A."/>
            <person name="Antal Z."/>
            <person name="Atanasova L."/>
            <person name="Cervantes-Badillo M.G."/>
            <person name="Challacombe J."/>
            <person name="Chertkov O."/>
            <person name="McCluskey K."/>
            <person name="Coulpier F."/>
            <person name="Deshpande N."/>
            <person name="von Doehren H."/>
            <person name="Ebbole D.J."/>
            <person name="Esquivel-Naranjo E.U."/>
            <person name="Fekete E."/>
            <person name="Flipphi M."/>
            <person name="Glaser F."/>
            <person name="Gomez-Rodriguez E.Y."/>
            <person name="Gruber S."/>
            <person name="Han C."/>
            <person name="Henrissat B."/>
            <person name="Hermosa R."/>
            <person name="Hernandez-Onate M."/>
            <person name="Karaffa L."/>
            <person name="Kosti I."/>
            <person name="Le Crom S."/>
            <person name="Lindquist E."/>
            <person name="Lucas S."/>
            <person name="Luebeck M."/>
            <person name="Luebeck P.S."/>
            <person name="Margeot A."/>
            <person name="Metz B."/>
            <person name="Misra M."/>
            <person name="Nevalainen H."/>
            <person name="Omann M."/>
            <person name="Packer N."/>
            <person name="Perrone G."/>
            <person name="Uresti-Rivera E.E."/>
            <person name="Salamov A."/>
            <person name="Schmoll M."/>
            <person name="Seiboth B."/>
            <person name="Shapiro H."/>
            <person name="Sukno S."/>
            <person name="Tamayo-Ramos J.A."/>
            <person name="Tisch D."/>
            <person name="Wiest A."/>
            <person name="Wilkinson H.H."/>
            <person name="Zhang M."/>
            <person name="Coutinho P.M."/>
            <person name="Kenerley C.M."/>
            <person name="Monte E."/>
            <person name="Baker S.E."/>
            <person name="Grigoriev I.V."/>
        </authorList>
    </citation>
    <scope>NUCLEOTIDE SEQUENCE [LARGE SCALE GENOMIC DNA]</scope>
    <source>
        <strain evidence="5">Gv29-8 / FGSC 10586</strain>
    </source>
</reference>
<feature type="signal peptide" evidence="3">
    <location>
        <begin position="1"/>
        <end position="17"/>
    </location>
</feature>
<evidence type="ECO:0000256" key="3">
    <source>
        <dbReference type="SAM" id="SignalP"/>
    </source>
</evidence>
<feature type="transmembrane region" description="Helical" evidence="2">
    <location>
        <begin position="178"/>
        <end position="200"/>
    </location>
</feature>
<organism evidence="4 5">
    <name type="scientific">Hypocrea virens (strain Gv29-8 / FGSC 10586)</name>
    <name type="common">Gliocladium virens</name>
    <name type="synonym">Trichoderma virens</name>
    <dbReference type="NCBI Taxonomy" id="413071"/>
    <lineage>
        <taxon>Eukaryota</taxon>
        <taxon>Fungi</taxon>
        <taxon>Dikarya</taxon>
        <taxon>Ascomycota</taxon>
        <taxon>Pezizomycotina</taxon>
        <taxon>Sordariomycetes</taxon>
        <taxon>Hypocreomycetidae</taxon>
        <taxon>Hypocreales</taxon>
        <taxon>Hypocreaceae</taxon>
        <taxon>Trichoderma</taxon>
    </lineage>
</organism>
<accession>G9N845</accession>
<name>G9N845_HYPVG</name>
<feature type="chain" id="PRO_5003524657" description="Mid2 domain-containing protein" evidence="3">
    <location>
        <begin position="18"/>
        <end position="346"/>
    </location>
</feature>
<keyword evidence="2" id="KW-0472">Membrane</keyword>
<gene>
    <name evidence="4" type="ORF">TRIVIDRAFT_205766</name>
</gene>
<keyword evidence="5" id="KW-1185">Reference proteome</keyword>
<dbReference type="eggNOG" id="ENOG502RM6U">
    <property type="taxonomic scope" value="Eukaryota"/>
</dbReference>
<evidence type="ECO:0008006" key="6">
    <source>
        <dbReference type="Google" id="ProtNLM"/>
    </source>
</evidence>
<dbReference type="OrthoDB" id="4900327at2759"/>
<dbReference type="VEuPathDB" id="FungiDB:TRIVIDRAFT_205766"/>
<feature type="compositionally biased region" description="Low complexity" evidence="1">
    <location>
        <begin position="142"/>
        <end position="154"/>
    </location>
</feature>
<dbReference type="InParanoid" id="G9N845"/>
<keyword evidence="2" id="KW-0812">Transmembrane</keyword>
<dbReference type="EMBL" id="ABDF02000089">
    <property type="protein sequence ID" value="EHK17155.1"/>
    <property type="molecule type" value="Genomic_DNA"/>
</dbReference>
<evidence type="ECO:0000256" key="1">
    <source>
        <dbReference type="SAM" id="MobiDB-lite"/>
    </source>
</evidence>
<keyword evidence="2" id="KW-1133">Transmembrane helix</keyword>
<comment type="caution">
    <text evidence="4">The sequence shown here is derived from an EMBL/GenBank/DDBJ whole genome shotgun (WGS) entry which is preliminary data.</text>
</comment>
<protein>
    <recommendedName>
        <fullName evidence="6">Mid2 domain-containing protein</fullName>
    </recommendedName>
</protein>
<sequence>MMRCFRILVLVAAVVSGSDLELDPVRVTTITTVFDATWTSMNAILIAETTMTTIITISDGTSTPTDVISEVTAITLTTIITVFDGTATPTDSIETSTESSVSLPSVFITLPRPSRSSSSQLASFITRSIPHTMTTDSILSFTTMTSSPSSSSSTPVATQQPETVQPSTTDHSISLGKIWGIAIGCIILGFILFVCIPLWLHKGGGYEVLKRWFGGSRRTGDEDRETIEQLQGQGLETQEVMPPAELDATMEYRGSASVLEGPCSHHPVATRIAEELDGSNVASHNPVSISQRPEFVAVELPTSVDPGNSPLPRYEDLDTDERHRVFSWAAPESTYRPEKLGIEDSN</sequence>
<dbReference type="AlphaFoldDB" id="G9N845"/>
<dbReference type="HOGENOM" id="CLU_801829_0_0_1"/>